<dbReference type="EMBL" id="VUKA01000013">
    <property type="protein sequence ID" value="KAA2211974.1"/>
    <property type="molecule type" value="Genomic_DNA"/>
</dbReference>
<protein>
    <submittedName>
        <fullName evidence="2">Periplasmic heavy metal sensor</fullName>
    </submittedName>
</protein>
<feature type="region of interest" description="Disordered" evidence="1">
    <location>
        <begin position="129"/>
        <end position="153"/>
    </location>
</feature>
<gene>
    <name evidence="2" type="ORF">F0Q34_17570</name>
</gene>
<dbReference type="OrthoDB" id="7278012at2"/>
<evidence type="ECO:0000313" key="3">
    <source>
        <dbReference type="Proteomes" id="UP000322110"/>
    </source>
</evidence>
<dbReference type="Pfam" id="PF13801">
    <property type="entry name" value="Metal_resist"/>
    <property type="match status" value="1"/>
</dbReference>
<dbReference type="Proteomes" id="UP000322110">
    <property type="component" value="Unassembled WGS sequence"/>
</dbReference>
<dbReference type="InterPro" id="IPR025961">
    <property type="entry name" value="Metal_resist"/>
</dbReference>
<proteinExistence type="predicted"/>
<evidence type="ECO:0000256" key="1">
    <source>
        <dbReference type="SAM" id="MobiDB-lite"/>
    </source>
</evidence>
<comment type="caution">
    <text evidence="2">The sequence shown here is derived from an EMBL/GenBank/DDBJ whole genome shotgun (WGS) entry which is preliminary data.</text>
</comment>
<dbReference type="AlphaFoldDB" id="A0A5B2TD19"/>
<evidence type="ECO:0000313" key="2">
    <source>
        <dbReference type="EMBL" id="KAA2211974.1"/>
    </source>
</evidence>
<sequence>MMWPIWLKPMLLKGALGASLALNLVLAGLLWWQPDRPPPSPGRLQARIERILPEADQEVFRRAMQAGRLHHEAAQARLRGGFAAVQAALAQQPFDPARLRAAMAESRARWAEFGELYENSLAEGLAAISPEGRQQVAQDMARGDRHGGKRGRD</sequence>
<name>A0A5B2TD19_9PROT</name>
<keyword evidence="3" id="KW-1185">Reference proteome</keyword>
<reference evidence="2 3" key="1">
    <citation type="journal article" date="2015" name="Int. J. Syst. Evol. Microbiol.">
        <title>Roseomonas oryzae sp. nov., isolated from paddy rhizosphere soil.</title>
        <authorList>
            <person name="Ramaprasad E.V."/>
            <person name="Sasikala Ch."/>
            <person name="Ramana Ch.V."/>
        </authorList>
    </citation>
    <scope>NUCLEOTIDE SEQUENCE [LARGE SCALE GENOMIC DNA]</scope>
    <source>
        <strain evidence="2 3">KCTC 42542</strain>
    </source>
</reference>
<accession>A0A5B2TD19</accession>
<dbReference type="RefSeq" id="WP_149813554.1">
    <property type="nucleotide sequence ID" value="NZ_VUKA01000013.1"/>
</dbReference>
<organism evidence="2 3">
    <name type="scientific">Teichococcus oryzae</name>
    <dbReference type="NCBI Taxonomy" id="1608942"/>
    <lineage>
        <taxon>Bacteria</taxon>
        <taxon>Pseudomonadati</taxon>
        <taxon>Pseudomonadota</taxon>
        <taxon>Alphaproteobacteria</taxon>
        <taxon>Acetobacterales</taxon>
        <taxon>Roseomonadaceae</taxon>
        <taxon>Roseomonas</taxon>
    </lineage>
</organism>